<dbReference type="NCBIfam" id="TIGR00937">
    <property type="entry name" value="2A51"/>
    <property type="match status" value="1"/>
</dbReference>
<dbReference type="EMBL" id="JACHHT010000003">
    <property type="protein sequence ID" value="MBB6523334.1"/>
    <property type="molecule type" value="Genomic_DNA"/>
</dbReference>
<evidence type="ECO:0000256" key="1">
    <source>
        <dbReference type="ARBA" id="ARBA00004651"/>
    </source>
</evidence>
<dbReference type="GO" id="GO:0015109">
    <property type="term" value="F:chromate transmembrane transporter activity"/>
    <property type="evidence" value="ECO:0007669"/>
    <property type="project" value="InterPro"/>
</dbReference>
<evidence type="ECO:0000256" key="7">
    <source>
        <dbReference type="SAM" id="Phobius"/>
    </source>
</evidence>
<feature type="transmembrane region" description="Helical" evidence="7">
    <location>
        <begin position="342"/>
        <end position="362"/>
    </location>
</feature>
<evidence type="ECO:0000313" key="9">
    <source>
        <dbReference type="Proteomes" id="UP000528457"/>
    </source>
</evidence>
<feature type="transmembrane region" description="Helical" evidence="7">
    <location>
        <begin position="152"/>
        <end position="182"/>
    </location>
</feature>
<feature type="transmembrane region" description="Helical" evidence="7">
    <location>
        <begin position="205"/>
        <end position="222"/>
    </location>
</feature>
<reference evidence="8 9" key="1">
    <citation type="submission" date="2020-08" db="EMBL/GenBank/DDBJ databases">
        <title>Genomic Encyclopedia of Type Strains, Phase IV (KMG-IV): sequencing the most valuable type-strain genomes for metagenomic binning, comparative biology and taxonomic classification.</title>
        <authorList>
            <person name="Goeker M."/>
        </authorList>
    </citation>
    <scope>NUCLEOTIDE SEQUENCE [LARGE SCALE GENOMIC DNA]</scope>
    <source>
        <strain evidence="8 9">DSM 22368</strain>
    </source>
</reference>
<evidence type="ECO:0000313" key="8">
    <source>
        <dbReference type="EMBL" id="MBB6523334.1"/>
    </source>
</evidence>
<keyword evidence="9" id="KW-1185">Reference proteome</keyword>
<feature type="transmembrane region" description="Helical" evidence="7">
    <location>
        <begin position="368"/>
        <end position="386"/>
    </location>
</feature>
<gene>
    <name evidence="8" type="ORF">HNR48_003636</name>
</gene>
<dbReference type="InterPro" id="IPR014047">
    <property type="entry name" value="Chr_Tranpt_l_chain"/>
</dbReference>
<dbReference type="Proteomes" id="UP000528457">
    <property type="component" value="Unassembled WGS sequence"/>
</dbReference>
<evidence type="ECO:0000256" key="5">
    <source>
        <dbReference type="ARBA" id="ARBA00022989"/>
    </source>
</evidence>
<dbReference type="InParanoid" id="A0A7X0JWZ2"/>
<sequence>MSQGECTSEARASVLDVFIQFLKLGLTSFGGPVAHIGYFQREFVERKAWLKSSEFASLLALCQFLPGPASSQLGFAIGLHRAGIVGAFVAFLAFTLPSVLSLLLLLWVSPYLSETNNQLLLQSFKLLAVVIVADALLSMGQNLCNSWPKRGLAMVVALVLLFSSVGPWPCLIAAAVFGFFVLKESAPKLGGEISHDCYPGLSSKHSWLFAGVFFLLLCVFLVPPRLLGFDQNIPVLWSLASEFYQAGALVFGGGHVVLPLLQSSLLEPGLVTEGEFLTAYGSAQIVPGPMFSIAAYLGAVAGPDSFSVTGAAVALLAIFLPGFLLLLAVLPVWQTLLQQEKLAAAVAAVNAAVVGLLAASFYQPVVVSAVHSIIDVIVVAAGFYLLRFIKLPVICLLPLILFVQVLIG</sequence>
<evidence type="ECO:0000256" key="3">
    <source>
        <dbReference type="ARBA" id="ARBA00022475"/>
    </source>
</evidence>
<feature type="transmembrane region" description="Helical" evidence="7">
    <location>
        <begin position="391"/>
        <end position="407"/>
    </location>
</feature>
<feature type="transmembrane region" description="Helical" evidence="7">
    <location>
        <begin position="243"/>
        <end position="261"/>
    </location>
</feature>
<dbReference type="PANTHER" id="PTHR33567">
    <property type="entry name" value="CHROMATE ION TRANSPORTER (EUROFUNG)"/>
    <property type="match status" value="1"/>
</dbReference>
<comment type="subcellular location">
    <subcellularLocation>
        <location evidence="1">Cell membrane</location>
        <topology evidence="1">Multi-pass membrane protein</topology>
    </subcellularLocation>
</comment>
<keyword evidence="5 7" id="KW-1133">Transmembrane helix</keyword>
<feature type="transmembrane region" description="Helical" evidence="7">
    <location>
        <begin position="82"/>
        <end position="107"/>
    </location>
</feature>
<feature type="transmembrane region" description="Helical" evidence="7">
    <location>
        <begin position="119"/>
        <end position="140"/>
    </location>
</feature>
<keyword evidence="4 7" id="KW-0812">Transmembrane</keyword>
<dbReference type="RefSeq" id="WP_208020258.1">
    <property type="nucleotide sequence ID" value="NZ_JAAONY010000003.1"/>
</dbReference>
<evidence type="ECO:0000256" key="4">
    <source>
        <dbReference type="ARBA" id="ARBA00022692"/>
    </source>
</evidence>
<evidence type="ECO:0000256" key="6">
    <source>
        <dbReference type="ARBA" id="ARBA00023136"/>
    </source>
</evidence>
<dbReference type="GO" id="GO:0005886">
    <property type="term" value="C:plasma membrane"/>
    <property type="evidence" value="ECO:0007669"/>
    <property type="project" value="UniProtKB-SubCell"/>
</dbReference>
<organism evidence="8 9">
    <name type="scientific">Pseudoteredinibacter isoporae</name>
    <dbReference type="NCBI Taxonomy" id="570281"/>
    <lineage>
        <taxon>Bacteria</taxon>
        <taxon>Pseudomonadati</taxon>
        <taxon>Pseudomonadota</taxon>
        <taxon>Gammaproteobacteria</taxon>
        <taxon>Cellvibrionales</taxon>
        <taxon>Cellvibrionaceae</taxon>
        <taxon>Pseudoteredinibacter</taxon>
    </lineage>
</organism>
<dbReference type="InterPro" id="IPR003370">
    <property type="entry name" value="Chromate_transpt"/>
</dbReference>
<dbReference type="PANTHER" id="PTHR33567:SF3">
    <property type="entry name" value="CHROMATE ION TRANSPORTER (EUROFUNG)"/>
    <property type="match status" value="1"/>
</dbReference>
<evidence type="ECO:0000256" key="2">
    <source>
        <dbReference type="ARBA" id="ARBA00005262"/>
    </source>
</evidence>
<keyword evidence="3" id="KW-1003">Cell membrane</keyword>
<protein>
    <submittedName>
        <fullName evidence="8">Chromate transporter</fullName>
    </submittedName>
</protein>
<comment type="caution">
    <text evidence="8">The sequence shown here is derived from an EMBL/GenBank/DDBJ whole genome shotgun (WGS) entry which is preliminary data.</text>
</comment>
<comment type="similarity">
    <text evidence="2">Belongs to the chromate ion transporter (CHR) (TC 2.A.51) family.</text>
</comment>
<dbReference type="AlphaFoldDB" id="A0A7X0JWZ2"/>
<accession>A0A7X0JWZ2</accession>
<dbReference type="PIRSF" id="PIRSF004810">
    <property type="entry name" value="ChrA"/>
    <property type="match status" value="1"/>
</dbReference>
<proteinExistence type="inferred from homology"/>
<name>A0A7X0JWZ2_9GAMM</name>
<dbReference type="Pfam" id="PF02417">
    <property type="entry name" value="Chromate_transp"/>
    <property type="match status" value="2"/>
</dbReference>
<feature type="transmembrane region" description="Helical" evidence="7">
    <location>
        <begin position="306"/>
        <end position="330"/>
    </location>
</feature>
<keyword evidence="6 7" id="KW-0472">Membrane</keyword>